<evidence type="ECO:0000313" key="1">
    <source>
        <dbReference type="EMBL" id="QBZ71438.1"/>
    </source>
</evidence>
<dbReference type="RefSeq" id="YP_010053969.1">
    <property type="nucleotide sequence ID" value="NC_054647.1"/>
</dbReference>
<dbReference type="EMBL" id="MK599416">
    <property type="protein sequence ID" value="QBZ71438.1"/>
    <property type="molecule type" value="Genomic_DNA"/>
</dbReference>
<proteinExistence type="predicted"/>
<organism evidence="1 2">
    <name type="scientific">Salmonella phage Akira</name>
    <dbReference type="NCBI Taxonomy" id="2562461"/>
    <lineage>
        <taxon>Viruses</taxon>
        <taxon>Duplodnaviria</taxon>
        <taxon>Heunggongvirae</taxon>
        <taxon>Uroviricota</taxon>
        <taxon>Caudoviricetes</taxon>
        <taxon>Akiravirus</taxon>
        <taxon>Akiravirus akira</taxon>
    </lineage>
</organism>
<dbReference type="GeneID" id="64469646"/>
<keyword evidence="2" id="KW-1185">Reference proteome</keyword>
<protein>
    <submittedName>
        <fullName evidence="1">Uncharacterized protein</fullName>
    </submittedName>
</protein>
<accession>A0A4D6DYU3</accession>
<reference evidence="2" key="1">
    <citation type="submission" date="2019-03" db="EMBL/GenBank/DDBJ databases">
        <authorList>
            <person name="Olsen N.S."/>
            <person name="Kot W."/>
            <person name="Hansen L.H."/>
        </authorList>
    </citation>
    <scope>NUCLEOTIDE SEQUENCE [LARGE SCALE GENOMIC DNA]</scope>
</reference>
<dbReference type="Proteomes" id="UP000297139">
    <property type="component" value="Segment"/>
</dbReference>
<evidence type="ECO:0000313" key="2">
    <source>
        <dbReference type="Proteomes" id="UP000297139"/>
    </source>
</evidence>
<sequence>MSKYEELDAMIMNVLDFNVPTPFMAIHFSDGIHSGIHAECEKLATKPHDGFRVLDRRLQALRKKGLILSHGASKGWVKINNEH</sequence>
<name>A0A4D6DYU3_9CAUD</name>
<dbReference type="KEGG" id="vg:64469646"/>